<protein>
    <submittedName>
        <fullName evidence="2">Uncharacterized protein</fullName>
    </submittedName>
</protein>
<comment type="caution">
    <text evidence="2">The sequence shown here is derived from an EMBL/GenBank/DDBJ whole genome shotgun (WGS) entry which is preliminary data.</text>
</comment>
<keyword evidence="1" id="KW-0732">Signal</keyword>
<feature type="signal peptide" evidence="1">
    <location>
        <begin position="1"/>
        <end position="20"/>
    </location>
</feature>
<name>A0A135L437_9BACI</name>
<feature type="chain" id="PRO_5038566137" evidence="1">
    <location>
        <begin position="21"/>
        <end position="209"/>
    </location>
</feature>
<evidence type="ECO:0000313" key="2">
    <source>
        <dbReference type="EMBL" id="KXG43746.1"/>
    </source>
</evidence>
<evidence type="ECO:0000313" key="3">
    <source>
        <dbReference type="Proteomes" id="UP000070352"/>
    </source>
</evidence>
<gene>
    <name evidence="2" type="ORF">U473_06765</name>
</gene>
<accession>A0A135L437</accession>
<sequence>MKKIVSLVLSVVFIMSLPVAGFAEKQEPQTDMSGFSPIQHYLEQEGINKIKNKKDKSGDVTIQSSQAKEYSIPGGKGTLTSNTWRSTFSTKSGNTLQWDYQVSAVYDGTWTVERIRTTWQGSANLRNSASISLGISGSGVSASSSESWQNIKTVAKYWENTNGATMSWYSSNMIVSPEQDYQAFTIALVNTALVKLNGDNMVYQISSGV</sequence>
<dbReference type="AlphaFoldDB" id="A0A135L437"/>
<dbReference type="OrthoDB" id="2870732at2"/>
<dbReference type="Proteomes" id="UP000070352">
    <property type="component" value="Unassembled WGS sequence"/>
</dbReference>
<reference evidence="2 3" key="1">
    <citation type="submission" date="2016-02" db="EMBL/GenBank/DDBJ databases">
        <title>Draft Genome for Tepidibacillus decaturensis nov. sp. Strain Z9, an Anaerobic, Moderately Thermophilic and Heterotrophic Bacterium from Deep Subsurface of the Illinois Basin, USA.</title>
        <authorList>
            <person name="Dong Y."/>
            <person name="Chang J.Y."/>
            <person name="Sanford R."/>
            <person name="Fouke B.W."/>
        </authorList>
    </citation>
    <scope>NUCLEOTIDE SEQUENCE [LARGE SCALE GENOMIC DNA]</scope>
    <source>
        <strain evidence="2 3">Z9</strain>
    </source>
</reference>
<dbReference type="RefSeq" id="WP_068724641.1">
    <property type="nucleotide sequence ID" value="NZ_LSKU01000001.1"/>
</dbReference>
<keyword evidence="3" id="KW-1185">Reference proteome</keyword>
<proteinExistence type="predicted"/>
<evidence type="ECO:0000256" key="1">
    <source>
        <dbReference type="SAM" id="SignalP"/>
    </source>
</evidence>
<dbReference type="EMBL" id="LSKU01000001">
    <property type="protein sequence ID" value="KXG43746.1"/>
    <property type="molecule type" value="Genomic_DNA"/>
</dbReference>
<organism evidence="2 3">
    <name type="scientific">Tepidibacillus decaturensis</name>
    <dbReference type="NCBI Taxonomy" id="1413211"/>
    <lineage>
        <taxon>Bacteria</taxon>
        <taxon>Bacillati</taxon>
        <taxon>Bacillota</taxon>
        <taxon>Bacilli</taxon>
        <taxon>Bacillales</taxon>
        <taxon>Bacillaceae</taxon>
        <taxon>Tepidibacillus</taxon>
    </lineage>
</organism>